<accession>A0ABW1GWG8</accession>
<reference evidence="6" key="1">
    <citation type="journal article" date="2019" name="Int. J. Syst. Evol. Microbiol.">
        <title>The Global Catalogue of Microorganisms (GCM) 10K type strain sequencing project: providing services to taxonomists for standard genome sequencing and annotation.</title>
        <authorList>
            <consortium name="The Broad Institute Genomics Platform"/>
            <consortium name="The Broad Institute Genome Sequencing Center for Infectious Disease"/>
            <person name="Wu L."/>
            <person name="Ma J."/>
        </authorList>
    </citation>
    <scope>NUCLEOTIDE SEQUENCE [LARGE SCALE GENOMIC DNA]</scope>
    <source>
        <strain evidence="6">JCM 4147</strain>
    </source>
</reference>
<dbReference type="InterPro" id="IPR050641">
    <property type="entry name" value="RIFMO-like"/>
</dbReference>
<dbReference type="Pfam" id="PF21274">
    <property type="entry name" value="Rng_hyd_C"/>
    <property type="match status" value="1"/>
</dbReference>
<comment type="cofactor">
    <cofactor evidence="1">
        <name>FAD</name>
        <dbReference type="ChEBI" id="CHEBI:57692"/>
    </cofactor>
</comment>
<dbReference type="Proteomes" id="UP001596200">
    <property type="component" value="Unassembled WGS sequence"/>
</dbReference>
<dbReference type="InterPro" id="IPR002938">
    <property type="entry name" value="FAD-bd"/>
</dbReference>
<proteinExistence type="predicted"/>
<protein>
    <submittedName>
        <fullName evidence="5">FAD-dependent monooxygenase</fullName>
    </submittedName>
</protein>
<dbReference type="Gene3D" id="3.40.30.120">
    <property type="match status" value="1"/>
</dbReference>
<evidence type="ECO:0000256" key="2">
    <source>
        <dbReference type="ARBA" id="ARBA00022630"/>
    </source>
</evidence>
<dbReference type="Gene3D" id="3.30.70.2450">
    <property type="match status" value="1"/>
</dbReference>
<dbReference type="Pfam" id="PF01494">
    <property type="entry name" value="FAD_binding_3"/>
    <property type="match status" value="1"/>
</dbReference>
<evidence type="ECO:0000259" key="4">
    <source>
        <dbReference type="Pfam" id="PF01494"/>
    </source>
</evidence>
<keyword evidence="6" id="KW-1185">Reference proteome</keyword>
<organism evidence="5 6">
    <name type="scientific">Streptomyces pulveraceus</name>
    <dbReference type="NCBI Taxonomy" id="68258"/>
    <lineage>
        <taxon>Bacteria</taxon>
        <taxon>Bacillati</taxon>
        <taxon>Actinomycetota</taxon>
        <taxon>Actinomycetes</taxon>
        <taxon>Kitasatosporales</taxon>
        <taxon>Streptomycetaceae</taxon>
        <taxon>Streptomyces</taxon>
    </lineage>
</organism>
<dbReference type="Gene3D" id="3.50.50.60">
    <property type="entry name" value="FAD/NAD(P)-binding domain"/>
    <property type="match status" value="1"/>
</dbReference>
<keyword evidence="3" id="KW-0274">FAD</keyword>
<dbReference type="GO" id="GO:0004497">
    <property type="term" value="F:monooxygenase activity"/>
    <property type="evidence" value="ECO:0007669"/>
    <property type="project" value="UniProtKB-KW"/>
</dbReference>
<dbReference type="PANTHER" id="PTHR43004:SF19">
    <property type="entry name" value="BINDING MONOOXYGENASE, PUTATIVE (JCVI)-RELATED"/>
    <property type="match status" value="1"/>
</dbReference>
<evidence type="ECO:0000256" key="1">
    <source>
        <dbReference type="ARBA" id="ARBA00001974"/>
    </source>
</evidence>
<gene>
    <name evidence="5" type="ORF">ACFP1B_35010</name>
</gene>
<sequence length="510" mass="53999">MAGRIHAQVIVVGGGPVGMLIAAELAAQGVETVVLESEAAISERPKATTLHARAVQSLARRGYFFAPESRSAIRAATMPFHFGGIQGLSITAPEKEPDPILKSPQAELERFFEGRARSNGARVLREHRVTDMVQDHDGVRVTAESPWGTRTFTGAYVVGADGARGTVREAAGIASDVNSPTMSAMMGLVRIPDGQTVPVGWHRMSGGWLIAKNGPDGRTLIHTLVCGDESSHRHLPLTLAELSKEASWIAGRDITMTDPRWLSRFSDFTRLARTYRAGRFLLAGDAAHVHFPIGGQGLSTGVLDALNLSWKLALVVRGAAADGLLDTYGPERRPAAQRVIDNTRAQATLMRPGIELDALRALFGGLLESGGGNDFLGGMISAQDTVLPGNPRYGSPREGTFLDNVELTTDKGPSDVIRLLGEGGEPLLLLFGDEAGRHAETARARSHSLRVVRCLPTRAVPCSALLVRPDGYVAWASDGGGPLADALATFFGTDASPGPVTAPAPESAPT</sequence>
<dbReference type="PANTHER" id="PTHR43004">
    <property type="entry name" value="TRK SYSTEM POTASSIUM UPTAKE PROTEIN"/>
    <property type="match status" value="1"/>
</dbReference>
<dbReference type="RefSeq" id="WP_344516798.1">
    <property type="nucleotide sequence ID" value="NZ_BAAATU010000043.1"/>
</dbReference>
<dbReference type="InterPro" id="IPR036188">
    <property type="entry name" value="FAD/NAD-bd_sf"/>
</dbReference>
<comment type="caution">
    <text evidence="5">The sequence shown here is derived from an EMBL/GenBank/DDBJ whole genome shotgun (WGS) entry which is preliminary data.</text>
</comment>
<dbReference type="PRINTS" id="PR00420">
    <property type="entry name" value="RNGMNOXGNASE"/>
</dbReference>
<name>A0ABW1GWG8_9ACTN</name>
<keyword evidence="2" id="KW-0285">Flavoprotein</keyword>
<dbReference type="EMBL" id="JBHSPU010000042">
    <property type="protein sequence ID" value="MFC5918603.1"/>
    <property type="molecule type" value="Genomic_DNA"/>
</dbReference>
<keyword evidence="5" id="KW-0503">Monooxygenase</keyword>
<feature type="domain" description="FAD-binding" evidence="4">
    <location>
        <begin position="7"/>
        <end position="343"/>
    </location>
</feature>
<evidence type="ECO:0000313" key="5">
    <source>
        <dbReference type="EMBL" id="MFC5918603.1"/>
    </source>
</evidence>
<dbReference type="SUPFAM" id="SSF51905">
    <property type="entry name" value="FAD/NAD(P)-binding domain"/>
    <property type="match status" value="1"/>
</dbReference>
<evidence type="ECO:0000256" key="3">
    <source>
        <dbReference type="ARBA" id="ARBA00022827"/>
    </source>
</evidence>
<keyword evidence="5" id="KW-0560">Oxidoreductase</keyword>
<evidence type="ECO:0000313" key="6">
    <source>
        <dbReference type="Proteomes" id="UP001596200"/>
    </source>
</evidence>